<feature type="compositionally biased region" description="Basic and acidic residues" evidence="1">
    <location>
        <begin position="1305"/>
        <end position="1315"/>
    </location>
</feature>
<feature type="region of interest" description="Disordered" evidence="1">
    <location>
        <begin position="1140"/>
        <end position="1323"/>
    </location>
</feature>
<name>A0ABY1CBL3_9FIRM</name>
<feature type="compositionally biased region" description="Polar residues" evidence="1">
    <location>
        <begin position="1291"/>
        <end position="1303"/>
    </location>
</feature>
<feature type="compositionally biased region" description="Basic and acidic residues" evidence="1">
    <location>
        <begin position="1145"/>
        <end position="1194"/>
    </location>
</feature>
<feature type="compositionally biased region" description="Low complexity" evidence="1">
    <location>
        <begin position="230"/>
        <end position="246"/>
    </location>
</feature>
<accession>A0ABY1CBL3</accession>
<keyword evidence="5" id="KW-1185">Reference proteome</keyword>
<feature type="signal peptide" evidence="2">
    <location>
        <begin position="1"/>
        <end position="29"/>
    </location>
</feature>
<organism evidence="4 5">
    <name type="scientific">Lacrimispora sphenoides JCM 1415</name>
    <dbReference type="NCBI Taxonomy" id="1297793"/>
    <lineage>
        <taxon>Bacteria</taxon>
        <taxon>Bacillati</taxon>
        <taxon>Bacillota</taxon>
        <taxon>Clostridia</taxon>
        <taxon>Lachnospirales</taxon>
        <taxon>Lachnospiraceae</taxon>
        <taxon>Lacrimispora</taxon>
    </lineage>
</organism>
<dbReference type="RefSeq" id="WP_100042578.1">
    <property type="nucleotide sequence ID" value="NZ_LT630003.1"/>
</dbReference>
<feature type="compositionally biased region" description="Basic and acidic residues" evidence="1">
    <location>
        <begin position="1216"/>
        <end position="1251"/>
    </location>
</feature>
<feature type="chain" id="PRO_5045463721" description="Heme-binding protein Shr-like Hb-interacting domain-containing protein" evidence="2">
    <location>
        <begin position="30"/>
        <end position="1323"/>
    </location>
</feature>
<proteinExistence type="predicted"/>
<feature type="compositionally biased region" description="Gly residues" evidence="1">
    <location>
        <begin position="211"/>
        <end position="229"/>
    </location>
</feature>
<evidence type="ECO:0000313" key="5">
    <source>
        <dbReference type="Proteomes" id="UP000198970"/>
    </source>
</evidence>
<feature type="compositionally biased region" description="Basic and acidic residues" evidence="1">
    <location>
        <begin position="1258"/>
        <end position="1290"/>
    </location>
</feature>
<feature type="compositionally biased region" description="Acidic residues" evidence="1">
    <location>
        <begin position="1195"/>
        <end position="1215"/>
    </location>
</feature>
<sequence length="1323" mass="145051">MVKKKLIQKTVVPILTAACVLSQFGIAWAGITGSSQTSRDGGIYTQGDWKYENDGWKHYEASGSLSAGWIKKTSGWYYLHPENGAMKTGWFQDEKGIRYYLNTSNDGTEGQMRSGWYQAGGGTWYFFNTANDGNLGAMKTGWQWIDGYCYYFNTADGTDMGRMYTGQTTPDGYFVNGDGRWVESDGTVHYEAGRGLASVPAAESTKKTASSGGGSSSSGRSGSSGGGNSSGNENNGGNSSGNKNNGGSPGGNEGNPDEENNSQEGKGVFVHAEKTKLVDLGWIQYAVITFQEGSIDDYTIDVDGTDITDVCTNVDDDGTVVKWQTTLWKPNTITVTRISDGKEQGIKVGKGSTAELPERGSLDSAPSAILTNGSISVFDYWLDNYDKDGNVRVRPEKTTFHLSGKDQETFPELPADYYLPDTMIDKDGKGRIQFKLSLKTLAQENWFDQLKTIKVLDAENSILNKNLVFTTVIETENGKTGVITIQLPQTNLFVRGRYQLNLSSGYSKATMNVPLHLVDNRLFAMNLNTLNPSPKEGEDFAFNIVGPDGESFGTEILSPIYRVDLTMPSGKVKSLTNISQWYEIGPMLHICGTDTDDNVITDESGIYTVTAYANGYQTMSKKVEVGSNSQTRADDLKIFAVAKSYGIDAMSSATVAIPDGGGSGSSGSSGGSKMNGYLIFDHDLLANALILHEINNVNEDSEAVVQLWYDQKAQAVMDENAEVFYNFTHYLNAVKDGKLGTGEYLSFEKYKETQTGGETGNRPYQVKRVLEDGKLGTVESLLSVVGKTAPALKGAEGKLGEDLVLTSDKDKEYISKITALYLDNSAIALRSDDYITAYKISEAKESVTLLSKTEGTGGGTQQLTEAEHKLRIVAEGYKEQTVVLHVVKELEMFKLSLTENPDKAEAEDAAAYRVGQKVFINAAADEDDGSQKKLRGDFMKNLTGMTLTGPDDNTRKVLSKEQGGIFSQDNYEKGDYSFTLQKDLFQKAGHYTVLVTAEGYTAKTLTFEILEAAGKPVENEKSAPGVETTKFVKGTNWDPAYYRVTFDTTDEKATKEYLNADKTVIVNGIPYKKAVLFSTSRQNEFKVSKDDSYGVVKYLDFTADGFTEEENEVVIEVSGYETLTFMVDLFDPEEGMEGKLASVTLKEEEAAETREEKTEETKEEPGKAEEEKIDTKEEPGKAEEEKTEETKEEPGKDEEEKTEEMKEEPEETEEDKTEKIKEEPGKAGEDSTEGVKEELSKTGEDKTKEVIVEPVETAEDKAYDTKEVTAEARERDTKEAAESKKEEIQKDTTGTDETVSGSQGKELEEGKKIEKTANSAVGE</sequence>
<dbReference type="SUPFAM" id="SSF69360">
    <property type="entry name" value="Cell wall binding repeat"/>
    <property type="match status" value="1"/>
</dbReference>
<feature type="region of interest" description="Disordered" evidence="1">
    <location>
        <begin position="199"/>
        <end position="263"/>
    </location>
</feature>
<feature type="domain" description="Heme-binding protein Shr-like Hb-interacting" evidence="3">
    <location>
        <begin position="937"/>
        <end position="1009"/>
    </location>
</feature>
<dbReference type="InterPro" id="IPR011432">
    <property type="entry name" value="Shr-like_HID"/>
</dbReference>
<dbReference type="Pfam" id="PF07550">
    <property type="entry name" value="Shr-like_HID"/>
    <property type="match status" value="2"/>
</dbReference>
<evidence type="ECO:0000256" key="1">
    <source>
        <dbReference type="SAM" id="MobiDB-lite"/>
    </source>
</evidence>
<evidence type="ECO:0000313" key="4">
    <source>
        <dbReference type="EMBL" id="SET88048.1"/>
    </source>
</evidence>
<evidence type="ECO:0000256" key="2">
    <source>
        <dbReference type="SAM" id="SignalP"/>
    </source>
</evidence>
<protein>
    <recommendedName>
        <fullName evidence="3">Heme-binding protein Shr-like Hb-interacting domain-containing protein</fullName>
    </recommendedName>
</protein>
<reference evidence="4 5" key="1">
    <citation type="submission" date="2016-10" db="EMBL/GenBank/DDBJ databases">
        <authorList>
            <person name="Varghese N."/>
            <person name="Submissions S."/>
        </authorList>
    </citation>
    <scope>NUCLEOTIDE SEQUENCE [LARGE SCALE GENOMIC DNA]</scope>
    <source>
        <strain evidence="4 5">ATCC 19403</strain>
    </source>
</reference>
<dbReference type="EMBL" id="LT630003">
    <property type="protein sequence ID" value="SET88048.1"/>
    <property type="molecule type" value="Genomic_DNA"/>
</dbReference>
<evidence type="ECO:0000259" key="3">
    <source>
        <dbReference type="Pfam" id="PF07550"/>
    </source>
</evidence>
<dbReference type="Gene3D" id="2.10.270.10">
    <property type="entry name" value="Cholin Binding"/>
    <property type="match status" value="1"/>
</dbReference>
<keyword evidence="2" id="KW-0732">Signal</keyword>
<feature type="domain" description="Heme-binding protein Shr-like Hb-interacting" evidence="3">
    <location>
        <begin position="798"/>
        <end position="884"/>
    </location>
</feature>
<dbReference type="Proteomes" id="UP000198970">
    <property type="component" value="Chromosome I"/>
</dbReference>
<gene>
    <name evidence="4" type="ORF">SAMN02745906_2674</name>
</gene>